<dbReference type="SUPFAM" id="SSF53807">
    <property type="entry name" value="Helical backbone' metal receptor"/>
    <property type="match status" value="1"/>
</dbReference>
<evidence type="ECO:0000313" key="5">
    <source>
        <dbReference type="Proteomes" id="UP000184497"/>
    </source>
</evidence>
<proteinExistence type="predicted"/>
<dbReference type="Gene3D" id="3.40.50.1980">
    <property type="entry name" value="Nitrogenase molybdenum iron protein domain"/>
    <property type="match status" value="2"/>
</dbReference>
<dbReference type="EMBL" id="FRAQ01000001">
    <property type="protein sequence ID" value="SHK09037.1"/>
    <property type="molecule type" value="Genomic_DNA"/>
</dbReference>
<evidence type="ECO:0000313" key="4">
    <source>
        <dbReference type="EMBL" id="SHK09037.1"/>
    </source>
</evidence>
<dbReference type="Proteomes" id="UP000184497">
    <property type="component" value="Unassembled WGS sequence"/>
</dbReference>
<dbReference type="InterPro" id="IPR002491">
    <property type="entry name" value="ABC_transptr_periplasmic_BD"/>
</dbReference>
<keyword evidence="2" id="KW-0472">Membrane</keyword>
<accession>A0A1M6PMD8</accession>
<dbReference type="PANTHER" id="PTHR30535:SF34">
    <property type="entry name" value="MOLYBDATE-BINDING PROTEIN MOLA"/>
    <property type="match status" value="1"/>
</dbReference>
<dbReference type="OrthoDB" id="6495095at2"/>
<keyword evidence="5" id="KW-1185">Reference proteome</keyword>
<dbReference type="InterPro" id="IPR050902">
    <property type="entry name" value="ABC_Transporter_SBP"/>
</dbReference>
<dbReference type="Pfam" id="PF01497">
    <property type="entry name" value="Peripla_BP_2"/>
    <property type="match status" value="1"/>
</dbReference>
<keyword evidence="2" id="KW-1133">Transmembrane helix</keyword>
<organism evidence="4 5">
    <name type="scientific">Marinobacter antarcticus</name>
    <dbReference type="NCBI Taxonomy" id="564117"/>
    <lineage>
        <taxon>Bacteria</taxon>
        <taxon>Pseudomonadati</taxon>
        <taxon>Pseudomonadota</taxon>
        <taxon>Gammaproteobacteria</taxon>
        <taxon>Pseudomonadales</taxon>
        <taxon>Marinobacteraceae</taxon>
        <taxon>Marinobacter</taxon>
    </lineage>
</organism>
<dbReference type="PANTHER" id="PTHR30535">
    <property type="entry name" value="VITAMIN B12-BINDING PROTEIN"/>
    <property type="match status" value="1"/>
</dbReference>
<dbReference type="GO" id="GO:0071281">
    <property type="term" value="P:cellular response to iron ion"/>
    <property type="evidence" value="ECO:0007669"/>
    <property type="project" value="TreeGrafter"/>
</dbReference>
<dbReference type="CDD" id="cd01144">
    <property type="entry name" value="BtuF"/>
    <property type="match status" value="1"/>
</dbReference>
<keyword evidence="1" id="KW-0732">Signal</keyword>
<dbReference type="NCBIfam" id="NF038402">
    <property type="entry name" value="TroA_like"/>
    <property type="match status" value="1"/>
</dbReference>
<evidence type="ECO:0000259" key="3">
    <source>
        <dbReference type="PROSITE" id="PS50983"/>
    </source>
</evidence>
<feature type="transmembrane region" description="Helical" evidence="2">
    <location>
        <begin position="21"/>
        <end position="37"/>
    </location>
</feature>
<keyword evidence="2" id="KW-0812">Transmembrane</keyword>
<dbReference type="PROSITE" id="PS50983">
    <property type="entry name" value="FE_B12_PBP"/>
    <property type="match status" value="1"/>
</dbReference>
<evidence type="ECO:0000256" key="2">
    <source>
        <dbReference type="SAM" id="Phobius"/>
    </source>
</evidence>
<gene>
    <name evidence="4" type="ORF">SAMN05216369_0376</name>
</gene>
<dbReference type="InterPro" id="IPR054828">
    <property type="entry name" value="Vit_B12_bind_prot"/>
</dbReference>
<feature type="domain" description="Fe/B12 periplasmic-binding" evidence="3">
    <location>
        <begin position="61"/>
        <end position="313"/>
    </location>
</feature>
<reference evidence="5" key="1">
    <citation type="submission" date="2016-11" db="EMBL/GenBank/DDBJ databases">
        <authorList>
            <person name="Varghese N."/>
            <person name="Submissions S."/>
        </authorList>
    </citation>
    <scope>NUCLEOTIDE SEQUENCE [LARGE SCALE GENOMIC DNA]</scope>
    <source>
        <strain evidence="5">CGMCC 1.10835</strain>
    </source>
</reference>
<dbReference type="AlphaFoldDB" id="A0A1M6PMD8"/>
<dbReference type="STRING" id="564117.SAMN05216369_0376"/>
<evidence type="ECO:0000256" key="1">
    <source>
        <dbReference type="ARBA" id="ARBA00022729"/>
    </source>
</evidence>
<name>A0A1M6PMD8_9GAMM</name>
<protein>
    <submittedName>
        <fullName evidence="4">Iron complex transport system substrate-binding protein</fullName>
    </submittedName>
</protein>
<sequence>MVTRLFGPEKDVRTRTYRINAWSFLAIVIFVVLASYSREGTAICVRDDSGQTVCLPAPAKRIVTLSPGATELMFSAGAGDQIVAVVAYSDYPPAALELPSVGTNTRIDMEALLALKPDLVITWVTGNPPAQVELLQELGLPLFAIEPRTFEGVSSAIERLSALAGTETEGFAEAERFRAGISELSEQYRDAEAIPVFYQVWAQPLMTINNDHLIGKVLQLCGGMNVFGGMPRLVPRISAEVVLQANPHAIITASVDGVSDDQLDLWKSYSGLSAVKRNNLFFVPASSISRPTPRLLEATRLICEKLDVARERL</sequence>